<accession>Q2W307</accession>
<feature type="region of interest" description="Disordered" evidence="1">
    <location>
        <begin position="318"/>
        <end position="337"/>
    </location>
</feature>
<evidence type="ECO:0000256" key="1">
    <source>
        <dbReference type="SAM" id="MobiDB-lite"/>
    </source>
</evidence>
<dbReference type="AlphaFoldDB" id="Q2W307"/>
<dbReference type="Proteomes" id="UP000007058">
    <property type="component" value="Chromosome"/>
</dbReference>
<protein>
    <submittedName>
        <fullName evidence="2">Uncharacterized protein</fullName>
    </submittedName>
</protein>
<gene>
    <name evidence="2" type="ordered locus">amb2964</name>
</gene>
<keyword evidence="3" id="KW-1185">Reference proteome</keyword>
<dbReference type="KEGG" id="mag:amb2964"/>
<dbReference type="EMBL" id="AP007255">
    <property type="protein sequence ID" value="BAE51768.1"/>
    <property type="molecule type" value="Genomic_DNA"/>
</dbReference>
<name>Q2W307_PARM1</name>
<proteinExistence type="predicted"/>
<dbReference type="RefSeq" id="WP_011385341.1">
    <property type="nucleotide sequence ID" value="NC_007626.1"/>
</dbReference>
<reference evidence="2 3" key="1">
    <citation type="journal article" date="2005" name="DNA Res.">
        <title>Complete genome sequence of the facultative anaerobic magnetotactic bacterium Magnetospirillum sp. strain AMB-1.</title>
        <authorList>
            <person name="Matsunaga T."/>
            <person name="Okamura Y."/>
            <person name="Fukuda Y."/>
            <person name="Wahyudi A.T."/>
            <person name="Murase Y."/>
            <person name="Takeyama H."/>
        </authorList>
    </citation>
    <scope>NUCLEOTIDE SEQUENCE [LARGE SCALE GENOMIC DNA]</scope>
    <source>
        <strain evidence="3">ATCC 700264 / AMB-1</strain>
    </source>
</reference>
<sequence>MRNWAPTLSRSAGEIRQDLEVFVEQAAMRDDVLAILDAIAESDRADLHPLVPEFRLRLDRASRQPPKPASRLRQVEDQLSSVQGPRDYRYPVLLSELFAPALDGAAEGQRLRRQELDRLASFAEGAQSRADFGIAKSILLGLRRAKGGLPQVEEALAWLAQAQARQALDAGCPGAARKALAEISAQWLDPALIAAIEGAERHAQSLEDLMRSAEALAVADWPDLEMSETTCGQLSAFHAAAPGLAARCPELGLQIQRLRRDQEAFLQAQAESCQDLFQVSQLLERLNPLGASWIDRLSSDWFEVAQAACRRLHDEAMETATSPAQLTDALPPSPSPPLTRLVPELTSLRAGLDEWASDWVAVESGAIRGLRRRDTPPEGLRRRLDDLAAKRAMIASLAQSPHQPEPSLLGAVGLLRADPALRSEVDRVLEQLERQVRHHEIESFLTRLDVPPHTVPRLDEALREAIPQLSELRDAQPLKSHQAALIWWRRWEELSPTLDAACDEYSAFGKVLETIRDERLGQWQAALERLFADGAPPLPDPDAIARDLRDGGPVEFAGLAATFERLGLERTLREHLRLGRFDDAGRDVARLKQAGAAPAFLDNLTLQMEIGRSRAGEAGSTALHHLWIQRSADIILAMPDIAGNILLEAFQTAWHDGDLPALNNLAATTPFPGGDDASIAGRLNFWRNFVISVPALLDDFPLAADFERLGSALFGDLPVVLRPTVLAPLKWLAAEWEKRNSRTALAWCALVLAPIWPELAPFCSDAPRHLTRELETGIKSALADIRALPDLRSDTVAPVLQRCEELQARWRHLEDCLRRATVPVGMPAAPKGLARATTAVDSLRRLTARVEALLSADFRDPATHDQWISIRTGLLALKADLGKTAFSSTVETIDGLEPLFRLRPRFERYVEACRRSIAPDDLDNDDDIGGIDGLAGEMQVLLRQCGMQDSPGAALLWADCARTLTEADAGMAALLSGQGPEGLRAAIQTLGGECRDMRRLVTALIAALPSTVVESPKHIAKLVAAFPKDMPPRRRPQLLLRRFCRHDVMPGLLARHPSHFPAWVRLLS</sequence>
<evidence type="ECO:0000313" key="3">
    <source>
        <dbReference type="Proteomes" id="UP000007058"/>
    </source>
</evidence>
<evidence type="ECO:0000313" key="2">
    <source>
        <dbReference type="EMBL" id="BAE51768.1"/>
    </source>
</evidence>
<dbReference type="HOGENOM" id="CLU_288005_0_0_5"/>
<dbReference type="STRING" id="342108.amb2964"/>
<feature type="region of interest" description="Disordered" evidence="1">
    <location>
        <begin position="58"/>
        <end position="78"/>
    </location>
</feature>
<organism evidence="2 3">
    <name type="scientific">Paramagnetospirillum magneticum (strain ATCC 700264 / AMB-1)</name>
    <name type="common">Magnetospirillum magneticum</name>
    <dbReference type="NCBI Taxonomy" id="342108"/>
    <lineage>
        <taxon>Bacteria</taxon>
        <taxon>Pseudomonadati</taxon>
        <taxon>Pseudomonadota</taxon>
        <taxon>Alphaproteobacteria</taxon>
        <taxon>Rhodospirillales</taxon>
        <taxon>Magnetospirillaceae</taxon>
        <taxon>Paramagnetospirillum</taxon>
    </lineage>
</organism>